<proteinExistence type="predicted"/>
<dbReference type="AlphaFoldDB" id="A0A2P2LNW6"/>
<sequence>MSSFCFFFFFNFSGLFFEQQHEMNSRCKRNDFQS</sequence>
<name>A0A2P2LNW6_RHIMU</name>
<evidence type="ECO:0000313" key="1">
    <source>
        <dbReference type="EMBL" id="MBX19665.1"/>
    </source>
</evidence>
<protein>
    <submittedName>
        <fullName evidence="1">Uncharacterized protein</fullName>
    </submittedName>
</protein>
<dbReference type="EMBL" id="GGEC01039181">
    <property type="protein sequence ID" value="MBX19665.1"/>
    <property type="molecule type" value="Transcribed_RNA"/>
</dbReference>
<organism evidence="1">
    <name type="scientific">Rhizophora mucronata</name>
    <name type="common">Asiatic mangrove</name>
    <dbReference type="NCBI Taxonomy" id="61149"/>
    <lineage>
        <taxon>Eukaryota</taxon>
        <taxon>Viridiplantae</taxon>
        <taxon>Streptophyta</taxon>
        <taxon>Embryophyta</taxon>
        <taxon>Tracheophyta</taxon>
        <taxon>Spermatophyta</taxon>
        <taxon>Magnoliopsida</taxon>
        <taxon>eudicotyledons</taxon>
        <taxon>Gunneridae</taxon>
        <taxon>Pentapetalae</taxon>
        <taxon>rosids</taxon>
        <taxon>fabids</taxon>
        <taxon>Malpighiales</taxon>
        <taxon>Rhizophoraceae</taxon>
        <taxon>Rhizophora</taxon>
    </lineage>
</organism>
<accession>A0A2P2LNW6</accession>
<reference evidence="1" key="1">
    <citation type="submission" date="2018-02" db="EMBL/GenBank/DDBJ databases">
        <title>Rhizophora mucronata_Transcriptome.</title>
        <authorList>
            <person name="Meera S.P."/>
            <person name="Sreeshan A."/>
            <person name="Augustine A."/>
        </authorList>
    </citation>
    <scope>NUCLEOTIDE SEQUENCE</scope>
    <source>
        <tissue evidence="1">Leaf</tissue>
    </source>
</reference>